<dbReference type="Gene3D" id="3.40.1190.10">
    <property type="entry name" value="Mur-like, catalytic domain"/>
    <property type="match status" value="1"/>
</dbReference>
<evidence type="ECO:0000313" key="7">
    <source>
        <dbReference type="Proteomes" id="UP000199600"/>
    </source>
</evidence>
<name>A0A1A8XNN4_9RHOO</name>
<gene>
    <name evidence="6" type="ORF">PROAA_1970002</name>
</gene>
<keyword evidence="1" id="KW-0436">Ligase</keyword>
<dbReference type="InterPro" id="IPR004101">
    <property type="entry name" value="Mur_ligase_C"/>
</dbReference>
<dbReference type="GO" id="GO:0004045">
    <property type="term" value="F:peptidyl-tRNA hydrolase activity"/>
    <property type="evidence" value="ECO:0007669"/>
    <property type="project" value="InterPro"/>
</dbReference>
<dbReference type="InterPro" id="IPR036615">
    <property type="entry name" value="Mur_ligase_C_dom_sf"/>
</dbReference>
<dbReference type="CDD" id="cd00462">
    <property type="entry name" value="PTH"/>
    <property type="match status" value="1"/>
</dbReference>
<evidence type="ECO:0000256" key="1">
    <source>
        <dbReference type="ARBA" id="ARBA00022598"/>
    </source>
</evidence>
<proteinExistence type="predicted"/>
<evidence type="ECO:0000259" key="4">
    <source>
        <dbReference type="Pfam" id="PF02875"/>
    </source>
</evidence>
<dbReference type="GO" id="GO:0005524">
    <property type="term" value="F:ATP binding"/>
    <property type="evidence" value="ECO:0007669"/>
    <property type="project" value="UniProtKB-KW"/>
</dbReference>
<dbReference type="InterPro" id="IPR036416">
    <property type="entry name" value="Pept_tRNA_hydro_sf"/>
</dbReference>
<organism evidence="6 7">
    <name type="scientific">Candidatus Propionivibrio aalborgensis</name>
    <dbReference type="NCBI Taxonomy" id="1860101"/>
    <lineage>
        <taxon>Bacteria</taxon>
        <taxon>Pseudomonadati</taxon>
        <taxon>Pseudomonadota</taxon>
        <taxon>Betaproteobacteria</taxon>
        <taxon>Rhodocyclales</taxon>
        <taxon>Rhodocyclaceae</taxon>
        <taxon>Propionivibrio</taxon>
    </lineage>
</organism>
<dbReference type="InterPro" id="IPR013221">
    <property type="entry name" value="Mur_ligase_cen"/>
</dbReference>
<evidence type="ECO:0000313" key="6">
    <source>
        <dbReference type="EMBL" id="SBT06779.1"/>
    </source>
</evidence>
<keyword evidence="2" id="KW-0547">Nucleotide-binding</keyword>
<dbReference type="AlphaFoldDB" id="A0A1A8XNN4"/>
<dbReference type="SUPFAM" id="SSF53623">
    <property type="entry name" value="MurD-like peptide ligases, catalytic domain"/>
    <property type="match status" value="1"/>
</dbReference>
<dbReference type="SUPFAM" id="SSF53244">
    <property type="entry name" value="MurD-like peptide ligases, peptide-binding domain"/>
    <property type="match status" value="1"/>
</dbReference>
<keyword evidence="7" id="KW-1185">Reference proteome</keyword>
<feature type="domain" description="Mur ligase central" evidence="5">
    <location>
        <begin position="52"/>
        <end position="236"/>
    </location>
</feature>
<reference evidence="6" key="1">
    <citation type="submission" date="2016-06" db="EMBL/GenBank/DDBJ databases">
        <authorList>
            <person name="Kjaerup R.B."/>
            <person name="Dalgaard T.S."/>
            <person name="Juul-Madsen H.R."/>
        </authorList>
    </citation>
    <scope>NUCLEOTIDE SEQUENCE [LARGE SCALE GENOMIC DNA]</scope>
    <source>
        <strain evidence="6">2</strain>
    </source>
</reference>
<dbReference type="Gene3D" id="3.40.50.1470">
    <property type="entry name" value="Peptidyl-tRNA hydrolase"/>
    <property type="match status" value="1"/>
</dbReference>
<dbReference type="PANTHER" id="PTHR43024">
    <property type="entry name" value="UDP-N-ACETYLMURAMOYL-TRIPEPTIDE--D-ALANYL-D-ALANINE LIGASE"/>
    <property type="match status" value="1"/>
</dbReference>
<dbReference type="Pfam" id="PF02875">
    <property type="entry name" value="Mur_ligase_C"/>
    <property type="match status" value="1"/>
</dbReference>
<dbReference type="Gene3D" id="3.90.190.20">
    <property type="entry name" value="Mur ligase, C-terminal domain"/>
    <property type="match status" value="1"/>
</dbReference>
<feature type="domain" description="Mur ligase C-terminal" evidence="4">
    <location>
        <begin position="261"/>
        <end position="383"/>
    </location>
</feature>
<dbReference type="RefSeq" id="WP_186410625.1">
    <property type="nucleotide sequence ID" value="NZ_FLQY01000109.1"/>
</dbReference>
<sequence>MRSVPYMTFIRVRNALAWRFRRIVGDARLDRAIVKIAWRWRPLLKKPVFIGIAGSAGKTTTKELLLGVLSHKGRGAGNPASLNALPEVAKTVLRVRPTHDFCVVELSEDKPGILDAPLALLQPDIGIVTVIGNDHRSAFSTHEGIAGEVGKLIASLPSTGTAVLNADDPLVIAMAAHSAARVMSYGLSPHAELRAEEISSDWPDRLQMTLVYGTERVKIRTRLCGTHWVPSVLGAIGGGLATGMTLAECAVGIANVAPFDGRMQPLDTPEGVTFIRDDFKPSLWTFEACFDFMKVAQAKRKIIVIGEISDVIAAKEVTYKRIAIRAQEICDVTIFVGQWASSALTARQPGENEKALRAFSHVRDAAEYVNSITREGDLVLLKGGIKKDHLLRIILARSENIACWRDDCARDSFCNECPHRSKPSGLAALQPATSITEIAAPFPSTLLRPIEADEQVIVGLGNPEARYAGTPHNVGYEVVDQLAASLGLTWEVTPEAWIARGSSPGRAICLIKIRMAMNLTGAGLKKLSDTMAFSPEQCIFVFDDLDLPLGTVRTRPRGSAGGHRGVASILEAFQTDAFRRVKVGVGHASAKLDRVKYVLTAFDEENRTIIDQAILTAEARLLEMIGPPSIAKGH</sequence>
<dbReference type="InterPro" id="IPR051046">
    <property type="entry name" value="MurCDEF_CellWall_CoF430Synth"/>
</dbReference>
<keyword evidence="6" id="KW-0378">Hydrolase</keyword>
<evidence type="ECO:0000256" key="3">
    <source>
        <dbReference type="ARBA" id="ARBA00022840"/>
    </source>
</evidence>
<dbReference type="GO" id="GO:0016881">
    <property type="term" value="F:acid-amino acid ligase activity"/>
    <property type="evidence" value="ECO:0007669"/>
    <property type="project" value="InterPro"/>
</dbReference>
<keyword evidence="3" id="KW-0067">ATP-binding</keyword>
<evidence type="ECO:0000256" key="2">
    <source>
        <dbReference type="ARBA" id="ARBA00022741"/>
    </source>
</evidence>
<dbReference type="EMBL" id="FLQY01000109">
    <property type="protein sequence ID" value="SBT06779.1"/>
    <property type="molecule type" value="Genomic_DNA"/>
</dbReference>
<accession>A0A1A8XNN4</accession>
<evidence type="ECO:0000259" key="5">
    <source>
        <dbReference type="Pfam" id="PF08245"/>
    </source>
</evidence>
<dbReference type="InterPro" id="IPR036565">
    <property type="entry name" value="Mur-like_cat_sf"/>
</dbReference>
<dbReference type="Pfam" id="PF08245">
    <property type="entry name" value="Mur_ligase_M"/>
    <property type="match status" value="1"/>
</dbReference>
<protein>
    <submittedName>
        <fullName evidence="6">Putative Peptidyl-tRNA hydrolase</fullName>
    </submittedName>
</protein>
<dbReference type="SUPFAM" id="SSF53178">
    <property type="entry name" value="Peptidyl-tRNA hydrolase-like"/>
    <property type="match status" value="1"/>
</dbReference>
<dbReference type="PANTHER" id="PTHR43024:SF1">
    <property type="entry name" value="UDP-N-ACETYLMURAMOYL-TRIPEPTIDE--D-ALANYL-D-ALANINE LIGASE"/>
    <property type="match status" value="1"/>
</dbReference>
<dbReference type="Proteomes" id="UP000199600">
    <property type="component" value="Unassembled WGS sequence"/>
</dbReference>
<dbReference type="Pfam" id="PF01195">
    <property type="entry name" value="Pept_tRNA_hydro"/>
    <property type="match status" value="1"/>
</dbReference>
<dbReference type="InterPro" id="IPR001328">
    <property type="entry name" value="Pept_tRNA_hydro"/>
</dbReference>
<dbReference type="NCBIfam" id="TIGR00447">
    <property type="entry name" value="pth"/>
    <property type="match status" value="1"/>
</dbReference>